<gene>
    <name evidence="5" type="primary">LOC118404581</name>
</gene>
<keyword evidence="1" id="KW-0863">Zinc-finger</keyword>
<feature type="compositionally biased region" description="Low complexity" evidence="2">
    <location>
        <begin position="23"/>
        <end position="152"/>
    </location>
</feature>
<evidence type="ECO:0000259" key="3">
    <source>
        <dbReference type="PROSITE" id="PS50158"/>
    </source>
</evidence>
<keyword evidence="4" id="KW-1185">Reference proteome</keyword>
<dbReference type="OMA" id="HRDEWFF"/>
<feature type="region of interest" description="Disordered" evidence="2">
    <location>
        <begin position="1"/>
        <end position="152"/>
    </location>
</feature>
<dbReference type="PROSITE" id="PS50158">
    <property type="entry name" value="ZF_CCHC"/>
    <property type="match status" value="1"/>
</dbReference>
<reference evidence="4" key="1">
    <citation type="journal article" date="2020" name="Nat. Ecol. Evol.">
        <title>Deeply conserved synteny resolves early events in vertebrate evolution.</title>
        <authorList>
            <person name="Simakov O."/>
            <person name="Marletaz F."/>
            <person name="Yue J.X."/>
            <person name="O'Connell B."/>
            <person name="Jenkins J."/>
            <person name="Brandt A."/>
            <person name="Calef R."/>
            <person name="Tung C.H."/>
            <person name="Huang T.K."/>
            <person name="Schmutz J."/>
            <person name="Satoh N."/>
            <person name="Yu J.K."/>
            <person name="Putnam N.H."/>
            <person name="Green R.E."/>
            <person name="Rokhsar D.S."/>
        </authorList>
    </citation>
    <scope>NUCLEOTIDE SEQUENCE [LARGE SCALE GENOMIC DNA]</scope>
    <source>
        <strain evidence="4">S238N-H82</strain>
    </source>
</reference>
<feature type="compositionally biased region" description="Low complexity" evidence="2">
    <location>
        <begin position="281"/>
        <end position="292"/>
    </location>
</feature>
<dbReference type="InterPro" id="IPR036875">
    <property type="entry name" value="Znf_CCHC_sf"/>
</dbReference>
<keyword evidence="1" id="KW-0862">Zinc</keyword>
<feature type="region of interest" description="Disordered" evidence="2">
    <location>
        <begin position="270"/>
        <end position="318"/>
    </location>
</feature>
<dbReference type="GO" id="GO:0003676">
    <property type="term" value="F:nucleic acid binding"/>
    <property type="evidence" value="ECO:0007669"/>
    <property type="project" value="InterPro"/>
</dbReference>
<dbReference type="Pfam" id="PF00098">
    <property type="entry name" value="zf-CCHC"/>
    <property type="match status" value="1"/>
</dbReference>
<dbReference type="OrthoDB" id="2425403at2759"/>
<feature type="compositionally biased region" description="Pro residues" evidence="2">
    <location>
        <begin position="1"/>
        <end position="12"/>
    </location>
</feature>
<dbReference type="Gene3D" id="4.10.60.10">
    <property type="entry name" value="Zinc finger, CCHC-type"/>
    <property type="match status" value="1"/>
</dbReference>
<evidence type="ECO:0000313" key="4">
    <source>
        <dbReference type="Proteomes" id="UP000001554"/>
    </source>
</evidence>
<evidence type="ECO:0000256" key="1">
    <source>
        <dbReference type="PROSITE-ProRule" id="PRU00047"/>
    </source>
</evidence>
<name>A0A9J7KH10_BRAFL</name>
<dbReference type="Proteomes" id="UP000001554">
    <property type="component" value="Chromosome 17"/>
</dbReference>
<dbReference type="KEGG" id="bfo:118404581"/>
<dbReference type="AlphaFoldDB" id="A0A9J7KH10"/>
<protein>
    <submittedName>
        <fullName evidence="5">Glutenin, high molecular weight subunit DX5-like</fullName>
    </submittedName>
</protein>
<sequence length="337" mass="35210">MSQVPAPQPGAPQPRLGVGARTAAQPQPGVQQGPAQPGGVQQAPAQPGGVQQAPAQPGGVQQAPAQPGGVQQAPAQPGGVQQGPAQPGGVQQAPAQPGGVQQGPAQPGGVQQAPAQPGGVQQGPAQPPLQGGLQPQAGPQAGFQGALAPAGPQDVADLRREVSEMRGLMSQLQQGRTVEDVRSELVYYAGRPQAAFDPHRAMGLMETLVQQARREAHPKANEFRIIVERASVHRDEWFFPGLILNQFGSGEEKKVGKDIDSFVNLQNKVRGGGGRGYVPTSSARGRSFGGRRQTPYYNPTPRRGRGRGRPGPQPDDACFNCGKQGHWVRGCPETPRK</sequence>
<keyword evidence="1" id="KW-0479">Metal-binding</keyword>
<accession>A0A9J7KH10</accession>
<evidence type="ECO:0000256" key="2">
    <source>
        <dbReference type="SAM" id="MobiDB-lite"/>
    </source>
</evidence>
<reference evidence="5" key="2">
    <citation type="submission" date="2025-08" db="UniProtKB">
        <authorList>
            <consortium name="RefSeq"/>
        </authorList>
    </citation>
    <scope>IDENTIFICATION</scope>
    <source>
        <strain evidence="5">S238N-H82</strain>
        <tissue evidence="5">Testes</tissue>
    </source>
</reference>
<proteinExistence type="predicted"/>
<dbReference type="SUPFAM" id="SSF57756">
    <property type="entry name" value="Retrovirus zinc finger-like domains"/>
    <property type="match status" value="1"/>
</dbReference>
<dbReference type="GO" id="GO:0008270">
    <property type="term" value="F:zinc ion binding"/>
    <property type="evidence" value="ECO:0007669"/>
    <property type="project" value="UniProtKB-KW"/>
</dbReference>
<dbReference type="InterPro" id="IPR001878">
    <property type="entry name" value="Znf_CCHC"/>
</dbReference>
<dbReference type="SMART" id="SM00343">
    <property type="entry name" value="ZnF_C2HC"/>
    <property type="match status" value="1"/>
</dbReference>
<feature type="domain" description="CCHC-type" evidence="3">
    <location>
        <begin position="318"/>
        <end position="333"/>
    </location>
</feature>
<dbReference type="RefSeq" id="XP_035659663.1">
    <property type="nucleotide sequence ID" value="XM_035803770.1"/>
</dbReference>
<dbReference type="GeneID" id="118404581"/>
<organism evidence="4 5">
    <name type="scientific">Branchiostoma floridae</name>
    <name type="common">Florida lancelet</name>
    <name type="synonym">Amphioxus</name>
    <dbReference type="NCBI Taxonomy" id="7739"/>
    <lineage>
        <taxon>Eukaryota</taxon>
        <taxon>Metazoa</taxon>
        <taxon>Chordata</taxon>
        <taxon>Cephalochordata</taxon>
        <taxon>Leptocardii</taxon>
        <taxon>Amphioxiformes</taxon>
        <taxon>Branchiostomatidae</taxon>
        <taxon>Branchiostoma</taxon>
    </lineage>
</organism>
<evidence type="ECO:0000313" key="5">
    <source>
        <dbReference type="RefSeq" id="XP_035659663.1"/>
    </source>
</evidence>